<feature type="chain" id="PRO_5017262496" evidence="4">
    <location>
        <begin position="23"/>
        <end position="779"/>
    </location>
</feature>
<keyword evidence="3" id="KW-0472">Membrane</keyword>
<dbReference type="PANTHER" id="PTHR31286">
    <property type="entry name" value="GLYCINE-RICH CELL WALL STRUCTURAL PROTEIN 1.8-LIKE"/>
    <property type="match status" value="1"/>
</dbReference>
<keyword evidence="1" id="KW-0862">Zinc</keyword>
<feature type="domain" description="CCHC-type" evidence="5">
    <location>
        <begin position="496"/>
        <end position="511"/>
    </location>
</feature>
<dbReference type="InterPro" id="IPR025558">
    <property type="entry name" value="DUF4283"/>
</dbReference>
<dbReference type="InterPro" id="IPR025836">
    <property type="entry name" value="Zn_knuckle_CX2CX4HX4C"/>
</dbReference>
<dbReference type="Pfam" id="PF14392">
    <property type="entry name" value="zf-CCHC_4"/>
    <property type="match status" value="1"/>
</dbReference>
<dbReference type="GO" id="GO:0003676">
    <property type="term" value="F:nucleic acid binding"/>
    <property type="evidence" value="ECO:0007669"/>
    <property type="project" value="InterPro"/>
</dbReference>
<evidence type="ECO:0000313" key="6">
    <source>
        <dbReference type="EMBL" id="RHN74097.1"/>
    </source>
</evidence>
<protein>
    <submittedName>
        <fullName evidence="6">Putative transcription factor interactor and regulator CCHC(Zn) family</fullName>
    </submittedName>
</protein>
<keyword evidence="3" id="KW-1133">Transmembrane helix</keyword>
<dbReference type="InterPro" id="IPR040256">
    <property type="entry name" value="At4g02000-like"/>
</dbReference>
<evidence type="ECO:0000259" key="5">
    <source>
        <dbReference type="PROSITE" id="PS50158"/>
    </source>
</evidence>
<accession>A0A396JG42</accession>
<evidence type="ECO:0000256" key="1">
    <source>
        <dbReference type="PROSITE-ProRule" id="PRU00047"/>
    </source>
</evidence>
<reference evidence="7" key="1">
    <citation type="journal article" date="2018" name="Nat. Plants">
        <title>Whole-genome landscape of Medicago truncatula symbiotic genes.</title>
        <authorList>
            <person name="Pecrix Y."/>
            <person name="Staton S.E."/>
            <person name="Sallet E."/>
            <person name="Lelandais-Briere C."/>
            <person name="Moreau S."/>
            <person name="Carrere S."/>
            <person name="Blein T."/>
            <person name="Jardinaud M.F."/>
            <person name="Latrasse D."/>
            <person name="Zouine M."/>
            <person name="Zahm M."/>
            <person name="Kreplak J."/>
            <person name="Mayjonade B."/>
            <person name="Satge C."/>
            <person name="Perez M."/>
            <person name="Cauet S."/>
            <person name="Marande W."/>
            <person name="Chantry-Darmon C."/>
            <person name="Lopez-Roques C."/>
            <person name="Bouchez O."/>
            <person name="Berard A."/>
            <person name="Debelle F."/>
            <person name="Munos S."/>
            <person name="Bendahmane A."/>
            <person name="Berges H."/>
            <person name="Niebel A."/>
            <person name="Buitink J."/>
            <person name="Frugier F."/>
            <person name="Benhamed M."/>
            <person name="Crespi M."/>
            <person name="Gouzy J."/>
            <person name="Gamas P."/>
        </authorList>
    </citation>
    <scope>NUCLEOTIDE SEQUENCE [LARGE SCALE GENOMIC DNA]</scope>
    <source>
        <strain evidence="7">cv. Jemalong A17</strain>
    </source>
</reference>
<organism evidence="6 7">
    <name type="scientific">Medicago truncatula</name>
    <name type="common">Barrel medic</name>
    <name type="synonym">Medicago tribuloides</name>
    <dbReference type="NCBI Taxonomy" id="3880"/>
    <lineage>
        <taxon>Eukaryota</taxon>
        <taxon>Viridiplantae</taxon>
        <taxon>Streptophyta</taxon>
        <taxon>Embryophyta</taxon>
        <taxon>Tracheophyta</taxon>
        <taxon>Spermatophyta</taxon>
        <taxon>Magnoliopsida</taxon>
        <taxon>eudicotyledons</taxon>
        <taxon>Gunneridae</taxon>
        <taxon>Pentapetalae</taxon>
        <taxon>rosids</taxon>
        <taxon>fabids</taxon>
        <taxon>Fabales</taxon>
        <taxon>Fabaceae</taxon>
        <taxon>Papilionoideae</taxon>
        <taxon>50 kb inversion clade</taxon>
        <taxon>NPAAA clade</taxon>
        <taxon>Hologalegina</taxon>
        <taxon>IRL clade</taxon>
        <taxon>Trifolieae</taxon>
        <taxon>Medicago</taxon>
    </lineage>
</organism>
<dbReference type="Pfam" id="PF14111">
    <property type="entry name" value="DUF4283"/>
    <property type="match status" value="1"/>
</dbReference>
<gene>
    <name evidence="6" type="ORF">MtrunA17_Chr2g0306291</name>
</gene>
<feature type="transmembrane region" description="Helical" evidence="3">
    <location>
        <begin position="163"/>
        <end position="183"/>
    </location>
</feature>
<keyword evidence="3" id="KW-0812">Transmembrane</keyword>
<name>A0A396JG42_MEDTR</name>
<feature type="transmembrane region" description="Helical" evidence="3">
    <location>
        <begin position="220"/>
        <end position="236"/>
    </location>
</feature>
<feature type="signal peptide" evidence="4">
    <location>
        <begin position="1"/>
        <end position="22"/>
    </location>
</feature>
<evidence type="ECO:0000256" key="2">
    <source>
        <dbReference type="SAM" id="MobiDB-lite"/>
    </source>
</evidence>
<feature type="compositionally biased region" description="Basic and acidic residues" evidence="2">
    <location>
        <begin position="750"/>
        <end position="760"/>
    </location>
</feature>
<feature type="compositionally biased region" description="Polar residues" evidence="2">
    <location>
        <begin position="738"/>
        <end position="749"/>
    </location>
</feature>
<feature type="compositionally biased region" description="Basic and acidic residues" evidence="2">
    <location>
        <begin position="719"/>
        <end position="735"/>
    </location>
</feature>
<evidence type="ECO:0000256" key="3">
    <source>
        <dbReference type="SAM" id="Phobius"/>
    </source>
</evidence>
<feature type="region of interest" description="Disordered" evidence="2">
    <location>
        <begin position="711"/>
        <end position="779"/>
    </location>
</feature>
<keyword evidence="4" id="KW-0732">Signal</keyword>
<dbReference type="Proteomes" id="UP000265566">
    <property type="component" value="Chromosome 2"/>
</dbReference>
<keyword evidence="1" id="KW-0479">Metal-binding</keyword>
<feature type="transmembrane region" description="Helical" evidence="3">
    <location>
        <begin position="189"/>
        <end position="213"/>
    </location>
</feature>
<evidence type="ECO:0000256" key="4">
    <source>
        <dbReference type="SAM" id="SignalP"/>
    </source>
</evidence>
<keyword evidence="1" id="KW-0863">Zinc-finger</keyword>
<evidence type="ECO:0000313" key="7">
    <source>
        <dbReference type="Proteomes" id="UP000265566"/>
    </source>
</evidence>
<dbReference type="Gramene" id="rna10073">
    <property type="protein sequence ID" value="RHN74097.1"/>
    <property type="gene ID" value="gene10073"/>
</dbReference>
<proteinExistence type="predicted"/>
<dbReference type="GO" id="GO:0008270">
    <property type="term" value="F:zinc ion binding"/>
    <property type="evidence" value="ECO:0007669"/>
    <property type="project" value="UniProtKB-KW"/>
</dbReference>
<dbReference type="PROSITE" id="PS50158">
    <property type="entry name" value="ZF_CCHC"/>
    <property type="match status" value="1"/>
</dbReference>
<dbReference type="InterPro" id="IPR001878">
    <property type="entry name" value="Znf_CCHC"/>
</dbReference>
<dbReference type="EMBL" id="PSQE01000002">
    <property type="protein sequence ID" value="RHN74097.1"/>
    <property type="molecule type" value="Genomic_DNA"/>
</dbReference>
<dbReference type="PANTHER" id="PTHR31286:SF180">
    <property type="entry name" value="OS10G0362600 PROTEIN"/>
    <property type="match status" value="1"/>
</dbReference>
<sequence length="779" mass="88023">MIGGVMFSVWYVPFFSSHLCDAISTYRSIVITKDHDEQGAMAVWGRRRFYVITCSTLALKNMASLSSGFRSMLCTFSHQLLTVSCGMVIVSHQIAQSGTVIHGRVFLVYYTSVPCIGCYLADYYKFLNIESKNIFLDSSGSNLQVILSHNKFISSHNKFISSLNMFIGFNFIWCVLLRGYIWLENSLLYYQLMGGVCIFIFSSHILVCGGLYMEIGCKNILIWFQIILDIQLQFMFRKARFDWFLLLAMGFLDQQKVLVSKFPGSINIIQYKGVLHTQSNCNYKLFFFFYLHIYCDYLTMASKFPAKNTAAYRSAPANSNSDLLDCCLVGRLLMSKPVHFNSFRDRMAEIWKPERKVEISRIDNNRFMFQFFHHKDMERVIRTGPWLFHNFPLVLQKVSFGDDPTTSPLDTIEMWVQAHNLPFGFMTESMGILLGSQVGGLVKYDAENNFGSWRRFMRLRVALKVGEPLVASWKFEREGADAVTVFFRYEKLGNLCYVCGRMGHNDNYCPDSYEDGYIEEGKRWGPFLLAEFKGSSTGGLDNQWLHDSRKSGGERDGAVQVGMGEVAHSFTHAKFGRVKIGRDLVTKVLLFFKLVNGTWVSFDPTRCLLEESEPQEVPTTRNATPVPQLATHGPHSICATESDEERIARLVHEARLKNPLSNESAPFGFNAAAQPPISQLTASLAHMLKVGQSGMPKPKVSDNGTIKIASEGPKQLKRLRMEDREDTVEKTKEGVATKGSNVSDGGQDTASKDVDMRDRGLGGINNVMAGLEHQARQGK</sequence>
<comment type="caution">
    <text evidence="6">The sequence shown here is derived from an EMBL/GenBank/DDBJ whole genome shotgun (WGS) entry which is preliminary data.</text>
</comment>
<dbReference type="AlphaFoldDB" id="A0A396JG42"/>
<feature type="region of interest" description="Disordered" evidence="2">
    <location>
        <begin position="613"/>
        <end position="635"/>
    </location>
</feature>